<evidence type="ECO:0000259" key="2">
    <source>
        <dbReference type="PROSITE" id="PS50263"/>
    </source>
</evidence>
<evidence type="ECO:0000313" key="4">
    <source>
        <dbReference type="Proteomes" id="UP001596504"/>
    </source>
</evidence>
<dbReference type="CDD" id="cd07197">
    <property type="entry name" value="nitrilase"/>
    <property type="match status" value="1"/>
</dbReference>
<dbReference type="Gene3D" id="3.60.110.10">
    <property type="entry name" value="Carbon-nitrogen hydrolase"/>
    <property type="match status" value="1"/>
</dbReference>
<evidence type="ECO:0000313" key="3">
    <source>
        <dbReference type="EMBL" id="MFC7340322.1"/>
    </source>
</evidence>
<organism evidence="3 4">
    <name type="scientific">Saccharopolyspora griseoalba</name>
    <dbReference type="NCBI Taxonomy" id="1431848"/>
    <lineage>
        <taxon>Bacteria</taxon>
        <taxon>Bacillati</taxon>
        <taxon>Actinomycetota</taxon>
        <taxon>Actinomycetes</taxon>
        <taxon>Pseudonocardiales</taxon>
        <taxon>Pseudonocardiaceae</taxon>
        <taxon>Saccharopolyspora</taxon>
    </lineage>
</organism>
<dbReference type="GO" id="GO:0016787">
    <property type="term" value="F:hydrolase activity"/>
    <property type="evidence" value="ECO:0007669"/>
    <property type="project" value="UniProtKB-KW"/>
</dbReference>
<dbReference type="InterPro" id="IPR003010">
    <property type="entry name" value="C-N_Hydrolase"/>
</dbReference>
<comment type="similarity">
    <text evidence="1">Belongs to the carbon-nitrogen hydrolase superfamily. NIT1/NIT2 family.</text>
</comment>
<sequence>MSALRLATCQFPTTADIAANLAWVRHQLTQAAEAGAHLVHFGEAALSGYAGTDFAGFDGYDWTHLRRATEQVMATAAELGVWVVLGTAHPLADGLKPHNSLHVVDDRGQLRERYDKRFCSGDPQTTTGDLAHYTPGDHTCTWQVRGVTCSALICYDYRFPELHRDLARRGAQLLLHSFHTGGVPAARLREITAGIGAQQAAHNPAASTLTYPAVTMPAAMTAVAASDHVRVSAANSCAPESLWPAFAVRADGITTGRLVRNVPGVLITEVDTTEDLYDATAHWRRRALEGTWHSGTTTDHPRSRERTRL</sequence>
<dbReference type="InterPro" id="IPR036526">
    <property type="entry name" value="C-N_Hydrolase_sf"/>
</dbReference>
<accession>A0ABW2LGZ7</accession>
<dbReference type="EMBL" id="JBHTCJ010000001">
    <property type="protein sequence ID" value="MFC7340322.1"/>
    <property type="molecule type" value="Genomic_DNA"/>
</dbReference>
<dbReference type="RefSeq" id="WP_380664024.1">
    <property type="nucleotide sequence ID" value="NZ_JBHTCJ010000001.1"/>
</dbReference>
<dbReference type="PANTHER" id="PTHR23088">
    <property type="entry name" value="NITRILASE-RELATED"/>
    <property type="match status" value="1"/>
</dbReference>
<comment type="caution">
    <text evidence="3">The sequence shown here is derived from an EMBL/GenBank/DDBJ whole genome shotgun (WGS) entry which is preliminary data.</text>
</comment>
<feature type="domain" description="CN hydrolase" evidence="2">
    <location>
        <begin position="4"/>
        <end position="272"/>
    </location>
</feature>
<dbReference type="Pfam" id="PF00795">
    <property type="entry name" value="CN_hydrolase"/>
    <property type="match status" value="1"/>
</dbReference>
<keyword evidence="4" id="KW-1185">Reference proteome</keyword>
<dbReference type="SUPFAM" id="SSF56317">
    <property type="entry name" value="Carbon-nitrogen hydrolase"/>
    <property type="match status" value="1"/>
</dbReference>
<name>A0ABW2LGZ7_9PSEU</name>
<proteinExistence type="inferred from homology"/>
<protein>
    <submittedName>
        <fullName evidence="3">Carbon-nitrogen hydrolase family protein</fullName>
    </submittedName>
</protein>
<dbReference type="PROSITE" id="PS50263">
    <property type="entry name" value="CN_HYDROLASE"/>
    <property type="match status" value="1"/>
</dbReference>
<reference evidence="4" key="1">
    <citation type="journal article" date="2019" name="Int. J. Syst. Evol. Microbiol.">
        <title>The Global Catalogue of Microorganisms (GCM) 10K type strain sequencing project: providing services to taxonomists for standard genome sequencing and annotation.</title>
        <authorList>
            <consortium name="The Broad Institute Genomics Platform"/>
            <consortium name="The Broad Institute Genome Sequencing Center for Infectious Disease"/>
            <person name="Wu L."/>
            <person name="Ma J."/>
        </authorList>
    </citation>
    <scope>NUCLEOTIDE SEQUENCE [LARGE SCALE GENOMIC DNA]</scope>
    <source>
        <strain evidence="4">WLHS5</strain>
    </source>
</reference>
<gene>
    <name evidence="3" type="ORF">ACFQRI_02780</name>
</gene>
<keyword evidence="3" id="KW-0378">Hydrolase</keyword>
<dbReference type="Proteomes" id="UP001596504">
    <property type="component" value="Unassembled WGS sequence"/>
</dbReference>
<dbReference type="PANTHER" id="PTHR23088:SF27">
    <property type="entry name" value="DEAMINATED GLUTATHIONE AMIDASE"/>
    <property type="match status" value="1"/>
</dbReference>
<evidence type="ECO:0000256" key="1">
    <source>
        <dbReference type="ARBA" id="ARBA00010613"/>
    </source>
</evidence>